<feature type="transmembrane region" description="Helical" evidence="6">
    <location>
        <begin position="157"/>
        <end position="177"/>
    </location>
</feature>
<evidence type="ECO:0000256" key="4">
    <source>
        <dbReference type="ARBA" id="ARBA00022989"/>
    </source>
</evidence>
<feature type="transmembrane region" description="Helical" evidence="6">
    <location>
        <begin position="40"/>
        <end position="61"/>
    </location>
</feature>
<feature type="transmembrane region" description="Helical" evidence="6">
    <location>
        <begin position="460"/>
        <end position="481"/>
    </location>
</feature>
<feature type="transmembrane region" description="Helical" evidence="6">
    <location>
        <begin position="419"/>
        <end position="440"/>
    </location>
</feature>
<dbReference type="PANTHER" id="PTHR11654">
    <property type="entry name" value="OLIGOPEPTIDE TRANSPORTER-RELATED"/>
    <property type="match status" value="1"/>
</dbReference>
<dbReference type="InterPro" id="IPR036259">
    <property type="entry name" value="MFS_trans_sf"/>
</dbReference>
<dbReference type="Gene3D" id="1.20.1250.20">
    <property type="entry name" value="MFS general substrate transporter like domains"/>
    <property type="match status" value="1"/>
</dbReference>
<keyword evidence="5 6" id="KW-0472">Membrane</keyword>
<evidence type="ECO:0000313" key="7">
    <source>
        <dbReference type="EMBL" id="GMN21054.1"/>
    </source>
</evidence>
<dbReference type="EMBL" id="BTGU01002700">
    <property type="protein sequence ID" value="GMN21054.1"/>
    <property type="molecule type" value="Genomic_DNA"/>
</dbReference>
<feature type="transmembrane region" description="Helical" evidence="6">
    <location>
        <begin position="198"/>
        <end position="220"/>
    </location>
</feature>
<comment type="similarity">
    <text evidence="2">Belongs to the major facilitator superfamily. Proton-dependent oligopeptide transporter (POT/PTR) (TC 2.A.17) family.</text>
</comment>
<feature type="transmembrane region" description="Helical" evidence="6">
    <location>
        <begin position="341"/>
        <end position="362"/>
    </location>
</feature>
<comment type="caution">
    <text evidence="7">The sequence shown here is derived from an EMBL/GenBank/DDBJ whole genome shotgun (WGS) entry which is preliminary data.</text>
</comment>
<comment type="subcellular location">
    <subcellularLocation>
        <location evidence="1">Membrane</location>
        <topology evidence="1">Multi-pass membrane protein</topology>
    </subcellularLocation>
</comment>
<keyword evidence="4 6" id="KW-1133">Transmembrane helix</keyword>
<evidence type="ECO:0000256" key="1">
    <source>
        <dbReference type="ARBA" id="ARBA00004141"/>
    </source>
</evidence>
<dbReference type="InterPro" id="IPR000109">
    <property type="entry name" value="POT_fam"/>
</dbReference>
<protein>
    <recommendedName>
        <fullName evidence="9">Protein NRT1/ PTR FAMILY 5.2-like</fullName>
    </recommendedName>
</protein>
<evidence type="ECO:0000256" key="2">
    <source>
        <dbReference type="ARBA" id="ARBA00005982"/>
    </source>
</evidence>
<feature type="transmembrane region" description="Helical" evidence="6">
    <location>
        <begin position="232"/>
        <end position="251"/>
    </location>
</feature>
<keyword evidence="8" id="KW-1185">Reference proteome</keyword>
<organism evidence="7 8">
    <name type="scientific">Ficus carica</name>
    <name type="common">Common fig</name>
    <dbReference type="NCBI Taxonomy" id="3494"/>
    <lineage>
        <taxon>Eukaryota</taxon>
        <taxon>Viridiplantae</taxon>
        <taxon>Streptophyta</taxon>
        <taxon>Embryophyta</taxon>
        <taxon>Tracheophyta</taxon>
        <taxon>Spermatophyta</taxon>
        <taxon>Magnoliopsida</taxon>
        <taxon>eudicotyledons</taxon>
        <taxon>Gunneridae</taxon>
        <taxon>Pentapetalae</taxon>
        <taxon>rosids</taxon>
        <taxon>fabids</taxon>
        <taxon>Rosales</taxon>
        <taxon>Moraceae</taxon>
        <taxon>Ficeae</taxon>
        <taxon>Ficus</taxon>
    </lineage>
</organism>
<accession>A0AA88CXC7</accession>
<feature type="transmembrane region" description="Helical" evidence="6">
    <location>
        <begin position="382"/>
        <end position="399"/>
    </location>
</feature>
<evidence type="ECO:0000256" key="5">
    <source>
        <dbReference type="ARBA" id="ARBA00023136"/>
    </source>
</evidence>
<dbReference type="Pfam" id="PF00854">
    <property type="entry name" value="PTR2"/>
    <property type="match status" value="1"/>
</dbReference>
<name>A0AA88CXC7_FICCA</name>
<evidence type="ECO:0000256" key="6">
    <source>
        <dbReference type="SAM" id="Phobius"/>
    </source>
</evidence>
<dbReference type="GO" id="GO:0016020">
    <property type="term" value="C:membrane"/>
    <property type="evidence" value="ECO:0007669"/>
    <property type="project" value="UniProtKB-SubCell"/>
</dbReference>
<feature type="transmembrane region" description="Helical" evidence="6">
    <location>
        <begin position="502"/>
        <end position="527"/>
    </location>
</feature>
<feature type="transmembrane region" description="Helical" evidence="6">
    <location>
        <begin position="81"/>
        <end position="99"/>
    </location>
</feature>
<feature type="transmembrane region" description="Helical" evidence="6">
    <location>
        <begin position="106"/>
        <end position="125"/>
    </location>
</feature>
<feature type="transmembrane region" description="Helical" evidence="6">
    <location>
        <begin position="547"/>
        <end position="571"/>
    </location>
</feature>
<dbReference type="GO" id="GO:0022857">
    <property type="term" value="F:transmembrane transporter activity"/>
    <property type="evidence" value="ECO:0007669"/>
    <property type="project" value="InterPro"/>
</dbReference>
<dbReference type="Proteomes" id="UP001187192">
    <property type="component" value="Unassembled WGS sequence"/>
</dbReference>
<gene>
    <name evidence="7" type="ORF">TIFTF001_043227</name>
</gene>
<sequence length="592" mass="65686">MAQSEERGNACDGDQDFTQDGTVDLKGRPVLRSKTGRWKACSFIIVHEIVARIAFMGIQANLMLYLTRELHQDTVASSTNVTNWAGTLLMIQLLGAYIADAYFGRFWTFLISALINLLGMVMLTLSVSVPALKPPKCTDGVLKQEACPKASSLQVGIFYLALYIIAVGSGGTAPNISTMGAEQFDDFEPRERRQKLSFFNWWMSSVLVAVLFSTTFLVYIQDNVGWSLGYGLPTAGTVVSLVVFLVGSPFYRHKLPLGSPFTKMAKVFVAALRKWNVPLPDDTKELHELSLEEYANNGIQRIDHTPTLRFLDKAAVNVGSSSTWMLCPVTQVEETKQITKMIPILIAAIIPNTMVAQVVTLFIKQGTTLDRSIGPHFKIPPASLSVFVTIFMLLSLLIYDRGVVPVLRRHTKNPRGISLLQRLGFGISLHVIAMITACLVERERLDVAKAHGDLSKNDTVPLTVFILIPQFALMGVADSFLEATQMEFFYDQAPESMKSLGSSFFSTSRGIGFFLNTLILTTVSEITKRDGHRGWILDNLNQSRLDLYYAFLAVLAFVNFLFFVVVAKLFVYNADQDKKIQADLGALESLLN</sequence>
<evidence type="ECO:0000313" key="8">
    <source>
        <dbReference type="Proteomes" id="UP001187192"/>
    </source>
</evidence>
<proteinExistence type="inferred from homology"/>
<dbReference type="SUPFAM" id="SSF103473">
    <property type="entry name" value="MFS general substrate transporter"/>
    <property type="match status" value="1"/>
</dbReference>
<evidence type="ECO:0000256" key="3">
    <source>
        <dbReference type="ARBA" id="ARBA00022692"/>
    </source>
</evidence>
<evidence type="ECO:0008006" key="9">
    <source>
        <dbReference type="Google" id="ProtNLM"/>
    </source>
</evidence>
<reference evidence="7" key="1">
    <citation type="submission" date="2023-07" db="EMBL/GenBank/DDBJ databases">
        <title>draft genome sequence of fig (Ficus carica).</title>
        <authorList>
            <person name="Takahashi T."/>
            <person name="Nishimura K."/>
        </authorList>
    </citation>
    <scope>NUCLEOTIDE SEQUENCE</scope>
</reference>
<dbReference type="AlphaFoldDB" id="A0AA88CXC7"/>
<keyword evidence="3 6" id="KW-0812">Transmembrane</keyword>